<sequence length="171" mass="18187">MTPETVGPLSRLVDVGRVPPRGQEVQVVATAEECVALAKDFGLPAIQSLLGIYQLKTSAKGINVTGLVKASITQICVTTLEPFDSIIEEEVEVDFAESSGMPAEPPTDINEYNPPDEIVNGQIDLGALTAEFLALGLDPYPRKPGIDFSYQDPADEKDSPFAALGKLKGGE</sequence>
<name>A0A1B2EN92_9HYPH</name>
<dbReference type="EMBL" id="CP016616">
    <property type="protein sequence ID" value="ANY81421.1"/>
    <property type="molecule type" value="Genomic_DNA"/>
</dbReference>
<dbReference type="AlphaFoldDB" id="A0A1B2EN92"/>
<protein>
    <submittedName>
        <fullName evidence="2">Metal-binding protein</fullName>
    </submittedName>
</protein>
<dbReference type="InterPro" id="IPR003772">
    <property type="entry name" value="YceD"/>
</dbReference>
<accession>A0A1B2EN92</accession>
<dbReference type="KEGG" id="moc:BB934_26995"/>
<evidence type="ECO:0000256" key="1">
    <source>
        <dbReference type="SAM" id="MobiDB-lite"/>
    </source>
</evidence>
<feature type="region of interest" description="Disordered" evidence="1">
    <location>
        <begin position="145"/>
        <end position="171"/>
    </location>
</feature>
<organism evidence="2">
    <name type="scientific">Microvirga ossetica</name>
    <dbReference type="NCBI Taxonomy" id="1882682"/>
    <lineage>
        <taxon>Bacteria</taxon>
        <taxon>Pseudomonadati</taxon>
        <taxon>Pseudomonadota</taxon>
        <taxon>Alphaproteobacteria</taxon>
        <taxon>Hyphomicrobiales</taxon>
        <taxon>Methylobacteriaceae</taxon>
        <taxon>Microvirga</taxon>
    </lineage>
</organism>
<gene>
    <name evidence="2" type="ORF">BB934_26995</name>
</gene>
<reference evidence="2" key="1">
    <citation type="submission" date="2016-07" db="EMBL/GenBank/DDBJ databases">
        <title>Microvirga ossetica sp. nov. a new species of rhizobia isolated from root nodules of the legume species Vicia alpestris Steven originated from North Ossetia region in the Caucasus.</title>
        <authorList>
            <person name="Safronova V.I."/>
            <person name="Kuznetsova I.G."/>
            <person name="Sazanova A.L."/>
            <person name="Belimov A."/>
            <person name="Andronov E."/>
            <person name="Osledkin Y.S."/>
            <person name="Onishchuk O.P."/>
            <person name="Kurchak O.N."/>
            <person name="Shaposhnikov A.I."/>
            <person name="Willems A."/>
            <person name="Tikhonovich I.A."/>
        </authorList>
    </citation>
    <scope>NUCLEOTIDE SEQUENCE [LARGE SCALE GENOMIC DNA]</scope>
    <source>
        <strain evidence="2">V5/3M</strain>
    </source>
</reference>
<dbReference type="RefSeq" id="WP_099512478.1">
    <property type="nucleotide sequence ID" value="NZ_CP016616.1"/>
</dbReference>
<dbReference type="Pfam" id="PF02620">
    <property type="entry name" value="YceD"/>
    <property type="match status" value="1"/>
</dbReference>
<proteinExistence type="predicted"/>
<dbReference type="OrthoDB" id="8443793at2"/>
<evidence type="ECO:0000313" key="2">
    <source>
        <dbReference type="EMBL" id="ANY81421.1"/>
    </source>
</evidence>